<reference evidence="1 2" key="1">
    <citation type="journal article" date="2011" name="PLoS Pathog.">
        <title>Dynamic evolution of pathogenicity revealed by sequencing and comparative genomics of 19 Pseudomonas syringae isolates.</title>
        <authorList>
            <person name="Baltrus D.A."/>
            <person name="Nishimura M.T."/>
            <person name="Romanchuk A."/>
            <person name="Chang J.H."/>
            <person name="Mukhtar M.S."/>
            <person name="Cherkis K."/>
            <person name="Roach J."/>
            <person name="Grant S.R."/>
            <person name="Jones C.D."/>
            <person name="Dangl J.L."/>
        </authorList>
    </citation>
    <scope>NUCLEOTIDE SEQUENCE [LARGE SCALE GENOMIC DNA]</scope>
    <source>
        <strain evidence="2">M301072PT</strain>
    </source>
</reference>
<organism evidence="1 2">
    <name type="scientific">Pseudomonas syringae pv. japonica str. M301072</name>
    <dbReference type="NCBI Taxonomy" id="629262"/>
    <lineage>
        <taxon>Bacteria</taxon>
        <taxon>Pseudomonadati</taxon>
        <taxon>Pseudomonadota</taxon>
        <taxon>Gammaproteobacteria</taxon>
        <taxon>Pseudomonadales</taxon>
        <taxon>Pseudomonadaceae</taxon>
        <taxon>Pseudomonas</taxon>
        <taxon>Pseudomonas syringae</taxon>
    </lineage>
</organism>
<accession>F3FT92</accession>
<protein>
    <submittedName>
        <fullName evidence="1">Uncharacterized protein</fullName>
    </submittedName>
</protein>
<dbReference type="Proteomes" id="UP000004471">
    <property type="component" value="Unassembled WGS sequence"/>
</dbReference>
<dbReference type="EMBL" id="AEAH01001662">
    <property type="protein sequence ID" value="EGH33434.1"/>
    <property type="molecule type" value="Genomic_DNA"/>
</dbReference>
<name>F3FT92_PSESX</name>
<sequence length="59" mass="6740">MNESNSSGALAEWHKRLNDRRQRTNPAVTYRFLARMAEDMRAGGLAGWSIHWSALSYSN</sequence>
<proteinExistence type="predicted"/>
<comment type="caution">
    <text evidence="1">The sequence shown here is derived from an EMBL/GenBank/DDBJ whole genome shotgun (WGS) entry which is preliminary data.</text>
</comment>
<feature type="non-terminal residue" evidence="1">
    <location>
        <position position="59"/>
    </location>
</feature>
<evidence type="ECO:0000313" key="1">
    <source>
        <dbReference type="EMBL" id="EGH33434.1"/>
    </source>
</evidence>
<evidence type="ECO:0000313" key="2">
    <source>
        <dbReference type="Proteomes" id="UP000004471"/>
    </source>
</evidence>
<dbReference type="AlphaFoldDB" id="F3FT92"/>
<dbReference type="HOGENOM" id="CLU_210624_0_0_6"/>
<gene>
    <name evidence="1" type="ORF">PSYJA_32778</name>
</gene>